<reference evidence="1 2" key="1">
    <citation type="journal article" date="2014" name="Genome Announc.">
        <title>Draft Genome Sequence of Lysobacter capsici AZ78, a Bacterium Antagonistic to Plant-Pathogenic Oomycetes.</title>
        <authorList>
            <person name="Puopolo G."/>
            <person name="Sonego P."/>
            <person name="Engelen K."/>
            <person name="Pertot I."/>
        </authorList>
    </citation>
    <scope>NUCLEOTIDE SEQUENCE [LARGE SCALE GENOMIC DNA]</scope>
    <source>
        <strain evidence="1 2">AZ78</strain>
    </source>
</reference>
<evidence type="ECO:0000313" key="2">
    <source>
        <dbReference type="Proteomes" id="UP000023435"/>
    </source>
</evidence>
<protein>
    <submittedName>
        <fullName evidence="1">Uncharacterized protein</fullName>
    </submittedName>
</protein>
<dbReference type="AlphaFoldDB" id="A0A120AHY9"/>
<dbReference type="OrthoDB" id="9881280at2"/>
<dbReference type="EMBL" id="JAJA02000001">
    <property type="protein sequence ID" value="KWS06920.1"/>
    <property type="molecule type" value="Genomic_DNA"/>
</dbReference>
<organism evidence="1 2">
    <name type="scientific">Lysobacter capsici AZ78</name>
    <dbReference type="NCBI Taxonomy" id="1444315"/>
    <lineage>
        <taxon>Bacteria</taxon>
        <taxon>Pseudomonadati</taxon>
        <taxon>Pseudomonadota</taxon>
        <taxon>Gammaproteobacteria</taxon>
        <taxon>Lysobacterales</taxon>
        <taxon>Lysobacteraceae</taxon>
        <taxon>Lysobacter</taxon>
    </lineage>
</organism>
<accession>A0A120AHY9</accession>
<sequence length="216" mass="23927">MKRIVTREDAIAWFRDQGFLHWPGAERPGHIGIAGEAERVVLGAGRRGPDDPGTVLDLHHDTFLIAQHGARWQVVGSAAQSEAQDFDSLHEAALEVGRRINALRNERGRGHDALADALSQLRMRGFAVRSDRHWSNSRILLFDPAQGDLVDADELKRGRAVFSLSFDPRCGDWQVLGYREPHRGEDTRFEALQDAIAWLAVRLDGVVAGDAGGVLR</sequence>
<evidence type="ECO:0000313" key="1">
    <source>
        <dbReference type="EMBL" id="KWS06920.1"/>
    </source>
</evidence>
<keyword evidence="2" id="KW-1185">Reference proteome</keyword>
<comment type="caution">
    <text evidence="1">The sequence shown here is derived from an EMBL/GenBank/DDBJ whole genome shotgun (WGS) entry which is preliminary data.</text>
</comment>
<dbReference type="Proteomes" id="UP000023435">
    <property type="component" value="Unassembled WGS sequence"/>
</dbReference>
<gene>
    <name evidence="1" type="ORF">AZ78_4480</name>
</gene>
<proteinExistence type="predicted"/>
<name>A0A120AHY9_9GAMM</name>
<dbReference type="RefSeq" id="WP_036114371.1">
    <property type="nucleotide sequence ID" value="NZ_JAJA02000001.1"/>
</dbReference>